<keyword evidence="3" id="KW-1185">Reference proteome</keyword>
<evidence type="ECO:0000313" key="3">
    <source>
        <dbReference type="Proteomes" id="UP000593571"/>
    </source>
</evidence>
<sequence length="126" mass="13550">MRVTSRWSSGVGTCFATVLCPRWTCSRREQGALGFRPSSPGDAAAATGRRRTRGAGGRTAAGHIFQTALGGEGNGARARAQHHPRQLQVTCPEGLTHFSERTCTWRVRVTRWSGARGRRGSAAEGE</sequence>
<feature type="region of interest" description="Disordered" evidence="1">
    <location>
        <begin position="32"/>
        <end position="59"/>
    </location>
</feature>
<name>A0A7J8DHY1_ROUAE</name>
<dbReference type="Proteomes" id="UP000593571">
    <property type="component" value="Unassembled WGS sequence"/>
</dbReference>
<gene>
    <name evidence="2" type="ORF">HJG63_008489</name>
</gene>
<dbReference type="AlphaFoldDB" id="A0A7J8DHY1"/>
<evidence type="ECO:0000313" key="2">
    <source>
        <dbReference type="EMBL" id="KAF6422645.1"/>
    </source>
</evidence>
<comment type="caution">
    <text evidence="2">The sequence shown here is derived from an EMBL/GenBank/DDBJ whole genome shotgun (WGS) entry which is preliminary data.</text>
</comment>
<evidence type="ECO:0000256" key="1">
    <source>
        <dbReference type="SAM" id="MobiDB-lite"/>
    </source>
</evidence>
<reference evidence="2 3" key="1">
    <citation type="journal article" date="2020" name="Nature">
        <title>Six reference-quality genomes reveal evolution of bat adaptations.</title>
        <authorList>
            <person name="Jebb D."/>
            <person name="Huang Z."/>
            <person name="Pippel M."/>
            <person name="Hughes G.M."/>
            <person name="Lavrichenko K."/>
            <person name="Devanna P."/>
            <person name="Winkler S."/>
            <person name="Jermiin L.S."/>
            <person name="Skirmuntt E.C."/>
            <person name="Katzourakis A."/>
            <person name="Burkitt-Gray L."/>
            <person name="Ray D.A."/>
            <person name="Sullivan K.A.M."/>
            <person name="Roscito J.G."/>
            <person name="Kirilenko B.M."/>
            <person name="Davalos L.M."/>
            <person name="Corthals A.P."/>
            <person name="Power M.L."/>
            <person name="Jones G."/>
            <person name="Ransome R.D."/>
            <person name="Dechmann D.K.N."/>
            <person name="Locatelli A.G."/>
            <person name="Puechmaille S.J."/>
            <person name="Fedrigo O."/>
            <person name="Jarvis E.D."/>
            <person name="Hiller M."/>
            <person name="Vernes S.C."/>
            <person name="Myers E.W."/>
            <person name="Teeling E.C."/>
        </authorList>
    </citation>
    <scope>NUCLEOTIDE SEQUENCE [LARGE SCALE GENOMIC DNA]</scope>
    <source>
        <strain evidence="2">MRouAeg1</strain>
        <tissue evidence="2">Muscle</tissue>
    </source>
</reference>
<protein>
    <submittedName>
        <fullName evidence="2">Uncharacterized protein</fullName>
    </submittedName>
</protein>
<proteinExistence type="predicted"/>
<accession>A0A7J8DHY1</accession>
<dbReference type="EMBL" id="JACASE010000012">
    <property type="protein sequence ID" value="KAF6422645.1"/>
    <property type="molecule type" value="Genomic_DNA"/>
</dbReference>
<organism evidence="2 3">
    <name type="scientific">Rousettus aegyptiacus</name>
    <name type="common">Egyptian fruit bat</name>
    <name type="synonym">Pteropus aegyptiacus</name>
    <dbReference type="NCBI Taxonomy" id="9407"/>
    <lineage>
        <taxon>Eukaryota</taxon>
        <taxon>Metazoa</taxon>
        <taxon>Chordata</taxon>
        <taxon>Craniata</taxon>
        <taxon>Vertebrata</taxon>
        <taxon>Euteleostomi</taxon>
        <taxon>Mammalia</taxon>
        <taxon>Eutheria</taxon>
        <taxon>Laurasiatheria</taxon>
        <taxon>Chiroptera</taxon>
        <taxon>Yinpterochiroptera</taxon>
        <taxon>Pteropodoidea</taxon>
        <taxon>Pteropodidae</taxon>
        <taxon>Rousettinae</taxon>
        <taxon>Rousettus</taxon>
    </lineage>
</organism>